<evidence type="ECO:0000313" key="2">
    <source>
        <dbReference type="Proteomes" id="UP000018803"/>
    </source>
</evidence>
<evidence type="ECO:0000313" key="1">
    <source>
        <dbReference type="EMBL" id="AHB79407.1"/>
    </source>
</evidence>
<name>V5UR61_9CAUD</name>
<sequence>MDPDRCLADLLGEARQVLADDANVEVHADSAVEMAASILALHDWLAGGGFFPAAWTASRVPTPEQRDRGYHR</sequence>
<proteinExistence type="predicted"/>
<accession>V5UR61</accession>
<dbReference type="GeneID" id="18501926"/>
<dbReference type="RefSeq" id="YP_009004636.1">
    <property type="nucleotide sequence ID" value="NC_023554.1"/>
</dbReference>
<reference evidence="2" key="1">
    <citation type="submission" date="2013-07" db="EMBL/GenBank/DDBJ databases">
        <authorList>
            <person name="Bailey A."/>
            <person name="Nitzahn M."/>
            <person name="Tran J."/>
            <person name="Tran L."/>
            <person name="Chow T."/>
            <person name="Vijanderan J."/>
            <person name="Reddi K."/>
            <person name="Villella W."/>
            <person name="Russell D."/>
            <person name="Jacobs-Sera D."/>
            <person name="Sanders E.R."/>
        </authorList>
    </citation>
    <scope>NUCLEOTIDE SEQUENCE [LARGE SCALE GENOMIC DNA]</scope>
</reference>
<organism evidence="1 2">
    <name type="scientific">Mycobacterium phage JAMaL</name>
    <dbReference type="NCBI Taxonomy" id="1429905"/>
    <lineage>
        <taxon>Viruses</taxon>
        <taxon>Duplodnaviria</taxon>
        <taxon>Heunggongvirae</taxon>
        <taxon>Uroviricota</taxon>
        <taxon>Caudoviricetes</taxon>
        <taxon>Bclasvirinae</taxon>
        <taxon>Coopervirus</taxon>
        <taxon>Coopervirus JAMaL</taxon>
    </lineage>
</organism>
<gene>
    <name evidence="1" type="primary">87</name>
    <name evidence="1" type="ORF">JAMAL_87</name>
</gene>
<dbReference type="EMBL" id="KF493881">
    <property type="protein sequence ID" value="AHB79407.1"/>
    <property type="molecule type" value="Genomic_DNA"/>
</dbReference>
<protein>
    <submittedName>
        <fullName evidence="1">Uncharacterized protein</fullName>
    </submittedName>
</protein>
<dbReference type="KEGG" id="vg:18501926"/>
<keyword evidence="2" id="KW-1185">Reference proteome</keyword>
<dbReference type="Proteomes" id="UP000018803">
    <property type="component" value="Genome"/>
</dbReference>
<dbReference type="OrthoDB" id="27695at10239"/>